<keyword evidence="2" id="KW-1185">Reference proteome</keyword>
<reference evidence="2" key="1">
    <citation type="journal article" date="2022" name="Mol. Ecol. Resour.">
        <title>The genomes of chicory, endive, great burdock and yacon provide insights into Asteraceae palaeo-polyploidization history and plant inulin production.</title>
        <authorList>
            <person name="Fan W."/>
            <person name="Wang S."/>
            <person name="Wang H."/>
            <person name="Wang A."/>
            <person name="Jiang F."/>
            <person name="Liu H."/>
            <person name="Zhao H."/>
            <person name="Xu D."/>
            <person name="Zhang Y."/>
        </authorList>
    </citation>
    <scope>NUCLEOTIDE SEQUENCE [LARGE SCALE GENOMIC DNA]</scope>
    <source>
        <strain evidence="2">cv. Niubang</strain>
    </source>
</reference>
<comment type="caution">
    <text evidence="1">The sequence shown here is derived from an EMBL/GenBank/DDBJ whole genome shotgun (WGS) entry which is preliminary data.</text>
</comment>
<reference evidence="1 2" key="2">
    <citation type="journal article" date="2022" name="Mol. Ecol. Resour.">
        <title>The genomes of chicory, endive, great burdock and yacon provide insights into Asteraceae paleo-polyploidization history and plant inulin production.</title>
        <authorList>
            <person name="Fan W."/>
            <person name="Wang S."/>
            <person name="Wang H."/>
            <person name="Wang A."/>
            <person name="Jiang F."/>
            <person name="Liu H."/>
            <person name="Zhao H."/>
            <person name="Xu D."/>
            <person name="Zhang Y."/>
        </authorList>
    </citation>
    <scope>NUCLEOTIDE SEQUENCE [LARGE SCALE GENOMIC DNA]</scope>
    <source>
        <strain evidence="2">cv. Niubang</strain>
    </source>
</reference>
<name>A0ACB8ZK72_ARCLA</name>
<sequence>MSETYTSNEIELEMPQRLLRHSLRSMLPPNPDAPFRMRNFEGTSGITTGSITAPGPAAARTPCLLNSSNTKPEVIVSDQPTPASRLGERKNNTIAKRSSQIRASQIIKDKTTLGIEHSRSRKLLGNVLISRVPPATPMAVKNQITNEVVIHNPLSRVPPATPMAVAARNQIADHEKVSKMRSSTPPASSIRKQFLNSKINGSKSFTTVKAEYRNPFETTRKDQILPRYMPKLTDQELKQISRGSKTKVTPLFEKKLTASDAGRIGRLVLPKRCAEAYFPPVLEPLGEPLIIQDVEGKDWELNFRFWPNNNSRMYVLEGFSPLVKSMDLEEGDTVTFSRLEPEGKLVMGYRKAKIASSSNQTMVTVSPRNDVPKGYTSSATSIQSEVVRAKRKSSKMGPTSKIIEPEKEMIELDLTSKEAQELVRPHPCSHVPKPVFIDGVEIMAYKDDPVIARPTIIEYHDGKLIQWAQCEGCYKWRKVASDVVIPAGWTCSLNQWDPQRSRCSAREEMMSNKTIKKIFSRTSDEGESSKRMKIGNHQSEPPEAVVDQDAVAVVPLTLPSPAKATTKHPRHRPGCSCVVCSQAPSGTKHNSTCTCGGCMTLRRRHQTVNSRRGKKPTGTGTIRRKRTRRPENTRKSAVSQKKPTPQPPADSVMKQAELGVASSSHQLLKPAQQPTCILKPPIPILQTKKPTEDHQPSKTTSASLPAGKPERRLLDLNRLPESDDEDSMQ</sequence>
<evidence type="ECO:0000313" key="1">
    <source>
        <dbReference type="EMBL" id="KAI3697947.1"/>
    </source>
</evidence>
<proteinExistence type="predicted"/>
<accession>A0ACB8ZK72</accession>
<evidence type="ECO:0000313" key="2">
    <source>
        <dbReference type="Proteomes" id="UP001055879"/>
    </source>
</evidence>
<gene>
    <name evidence="1" type="ORF">L6452_31053</name>
</gene>
<dbReference type="Proteomes" id="UP001055879">
    <property type="component" value="Linkage Group LG10"/>
</dbReference>
<protein>
    <submittedName>
        <fullName evidence="1">Uncharacterized protein</fullName>
    </submittedName>
</protein>
<organism evidence="1 2">
    <name type="scientific">Arctium lappa</name>
    <name type="common">Greater burdock</name>
    <name type="synonym">Lappa major</name>
    <dbReference type="NCBI Taxonomy" id="4217"/>
    <lineage>
        <taxon>Eukaryota</taxon>
        <taxon>Viridiplantae</taxon>
        <taxon>Streptophyta</taxon>
        <taxon>Embryophyta</taxon>
        <taxon>Tracheophyta</taxon>
        <taxon>Spermatophyta</taxon>
        <taxon>Magnoliopsida</taxon>
        <taxon>eudicotyledons</taxon>
        <taxon>Gunneridae</taxon>
        <taxon>Pentapetalae</taxon>
        <taxon>asterids</taxon>
        <taxon>campanulids</taxon>
        <taxon>Asterales</taxon>
        <taxon>Asteraceae</taxon>
        <taxon>Carduoideae</taxon>
        <taxon>Cardueae</taxon>
        <taxon>Arctiinae</taxon>
        <taxon>Arctium</taxon>
    </lineage>
</organism>
<dbReference type="EMBL" id="CM042056">
    <property type="protein sequence ID" value="KAI3697947.1"/>
    <property type="molecule type" value="Genomic_DNA"/>
</dbReference>